<accession>A0A518HD34</accession>
<name>A0A518HD34_9BACT</name>
<protein>
    <recommendedName>
        <fullName evidence="4">Carboxypeptidase regulatory-like domain-containing protein</fullName>
    </recommendedName>
</protein>
<dbReference type="Proteomes" id="UP000317835">
    <property type="component" value="Chromosome"/>
</dbReference>
<evidence type="ECO:0008006" key="4">
    <source>
        <dbReference type="Google" id="ProtNLM"/>
    </source>
</evidence>
<dbReference type="EMBL" id="CP036426">
    <property type="protein sequence ID" value="QDV38778.1"/>
    <property type="molecule type" value="Genomic_DNA"/>
</dbReference>
<dbReference type="PROSITE" id="PS51257">
    <property type="entry name" value="PROKAR_LIPOPROTEIN"/>
    <property type="match status" value="1"/>
</dbReference>
<dbReference type="AlphaFoldDB" id="A0A518HD34"/>
<evidence type="ECO:0000256" key="1">
    <source>
        <dbReference type="SAM" id="SignalP"/>
    </source>
</evidence>
<sequence length="132" mass="13563" precursor="true">MAISRRRLGAVAAAALLAAGTGCGGGRPSVDTGTEEVMVSGKVTLNGKPATGTISFDPSNVERKNAAARSTPINEDGSYTITTLIGQNRVSFSGPEISKNPDILNAAYMHDLQAGENKLDFDLPLDEGLSGG</sequence>
<organism evidence="2 3">
    <name type="scientific">Tautonia plasticadhaerens</name>
    <dbReference type="NCBI Taxonomy" id="2527974"/>
    <lineage>
        <taxon>Bacteria</taxon>
        <taxon>Pseudomonadati</taxon>
        <taxon>Planctomycetota</taxon>
        <taxon>Planctomycetia</taxon>
        <taxon>Isosphaerales</taxon>
        <taxon>Isosphaeraceae</taxon>
        <taxon>Tautonia</taxon>
    </lineage>
</organism>
<dbReference type="OrthoDB" id="285363at2"/>
<evidence type="ECO:0000313" key="2">
    <source>
        <dbReference type="EMBL" id="QDV38778.1"/>
    </source>
</evidence>
<dbReference type="KEGG" id="tpla:ElP_67350"/>
<feature type="chain" id="PRO_5021922057" description="Carboxypeptidase regulatory-like domain-containing protein" evidence="1">
    <location>
        <begin position="25"/>
        <end position="132"/>
    </location>
</feature>
<proteinExistence type="predicted"/>
<keyword evidence="1" id="KW-0732">Signal</keyword>
<dbReference type="RefSeq" id="WP_145277550.1">
    <property type="nucleotide sequence ID" value="NZ_CP036426.1"/>
</dbReference>
<evidence type="ECO:0000313" key="3">
    <source>
        <dbReference type="Proteomes" id="UP000317835"/>
    </source>
</evidence>
<feature type="signal peptide" evidence="1">
    <location>
        <begin position="1"/>
        <end position="24"/>
    </location>
</feature>
<keyword evidence="3" id="KW-1185">Reference proteome</keyword>
<gene>
    <name evidence="2" type="ORF">ElP_67350</name>
</gene>
<reference evidence="2 3" key="1">
    <citation type="submission" date="2019-02" db="EMBL/GenBank/DDBJ databases">
        <title>Deep-cultivation of Planctomycetes and their phenomic and genomic characterization uncovers novel biology.</title>
        <authorList>
            <person name="Wiegand S."/>
            <person name="Jogler M."/>
            <person name="Boedeker C."/>
            <person name="Pinto D."/>
            <person name="Vollmers J."/>
            <person name="Rivas-Marin E."/>
            <person name="Kohn T."/>
            <person name="Peeters S.H."/>
            <person name="Heuer A."/>
            <person name="Rast P."/>
            <person name="Oberbeckmann S."/>
            <person name="Bunk B."/>
            <person name="Jeske O."/>
            <person name="Meyerdierks A."/>
            <person name="Storesund J.E."/>
            <person name="Kallscheuer N."/>
            <person name="Luecker S."/>
            <person name="Lage O.M."/>
            <person name="Pohl T."/>
            <person name="Merkel B.J."/>
            <person name="Hornburger P."/>
            <person name="Mueller R.-W."/>
            <person name="Bruemmer F."/>
            <person name="Labrenz M."/>
            <person name="Spormann A.M."/>
            <person name="Op den Camp H."/>
            <person name="Overmann J."/>
            <person name="Amann R."/>
            <person name="Jetten M.S.M."/>
            <person name="Mascher T."/>
            <person name="Medema M.H."/>
            <person name="Devos D.P."/>
            <person name="Kaster A.-K."/>
            <person name="Ovreas L."/>
            <person name="Rohde M."/>
            <person name="Galperin M.Y."/>
            <person name="Jogler C."/>
        </authorList>
    </citation>
    <scope>NUCLEOTIDE SEQUENCE [LARGE SCALE GENOMIC DNA]</scope>
    <source>
        <strain evidence="2 3">ElP</strain>
    </source>
</reference>